<accession>A0A8D8YJY9</accession>
<keyword evidence="2" id="KW-0378">Hydrolase</keyword>
<feature type="region of interest" description="Disordered" evidence="5">
    <location>
        <begin position="1"/>
        <end position="105"/>
    </location>
</feature>
<dbReference type="SMART" id="SM00487">
    <property type="entry name" value="DEXDc"/>
    <property type="match status" value="1"/>
</dbReference>
<reference evidence="8" key="1">
    <citation type="submission" date="2021-05" db="EMBL/GenBank/DDBJ databases">
        <authorList>
            <person name="Alioto T."/>
            <person name="Alioto T."/>
            <person name="Gomez Garrido J."/>
        </authorList>
    </citation>
    <scope>NUCLEOTIDE SEQUENCE</scope>
</reference>
<dbReference type="InterPro" id="IPR007502">
    <property type="entry name" value="Helicase-assoc_dom"/>
</dbReference>
<dbReference type="PROSITE" id="PS51192">
    <property type="entry name" value="HELICASE_ATP_BIND_1"/>
    <property type="match status" value="1"/>
</dbReference>
<dbReference type="SUPFAM" id="SSF52540">
    <property type="entry name" value="P-loop containing nucleoside triphosphate hydrolases"/>
    <property type="match status" value="1"/>
</dbReference>
<dbReference type="SMART" id="SM00490">
    <property type="entry name" value="HELICc"/>
    <property type="match status" value="1"/>
</dbReference>
<dbReference type="PANTHER" id="PTHR18934:SF221">
    <property type="entry name" value="ATP-DEPENDENT RNA HELICASE DHX34-RELATED"/>
    <property type="match status" value="1"/>
</dbReference>
<organism evidence="8">
    <name type="scientific">Cacopsylla melanoneura</name>
    <dbReference type="NCBI Taxonomy" id="428564"/>
    <lineage>
        <taxon>Eukaryota</taxon>
        <taxon>Metazoa</taxon>
        <taxon>Ecdysozoa</taxon>
        <taxon>Arthropoda</taxon>
        <taxon>Hexapoda</taxon>
        <taxon>Insecta</taxon>
        <taxon>Pterygota</taxon>
        <taxon>Neoptera</taxon>
        <taxon>Paraneoptera</taxon>
        <taxon>Hemiptera</taxon>
        <taxon>Sternorrhyncha</taxon>
        <taxon>Psylloidea</taxon>
        <taxon>Psyllidae</taxon>
        <taxon>Psyllinae</taxon>
        <taxon>Cacopsylla</taxon>
    </lineage>
</organism>
<feature type="compositionally biased region" description="Acidic residues" evidence="5">
    <location>
        <begin position="832"/>
        <end position="841"/>
    </location>
</feature>
<protein>
    <submittedName>
        <fullName evidence="8">Probable ATP-dependent RNA helicase DHX34</fullName>
    </submittedName>
</protein>
<dbReference type="InterPro" id="IPR014001">
    <property type="entry name" value="Helicase_ATP-bd"/>
</dbReference>
<dbReference type="FunFam" id="3.40.50.300:FF:004714">
    <property type="entry name" value="DEAD/DEAH box helicase"/>
    <property type="match status" value="1"/>
</dbReference>
<dbReference type="InterPro" id="IPR011545">
    <property type="entry name" value="DEAD/DEAH_box_helicase_dom"/>
</dbReference>
<keyword evidence="4" id="KW-0067">ATP-binding</keyword>
<dbReference type="GO" id="GO:0004386">
    <property type="term" value="F:helicase activity"/>
    <property type="evidence" value="ECO:0007669"/>
    <property type="project" value="UniProtKB-KW"/>
</dbReference>
<dbReference type="FunFam" id="3.40.50.300:FF:000725">
    <property type="entry name" value="probable ATP-dependent RNA helicase DHX34"/>
    <property type="match status" value="1"/>
</dbReference>
<feature type="domain" description="Helicase C-terminal" evidence="7">
    <location>
        <begin position="451"/>
        <end position="619"/>
    </location>
</feature>
<keyword evidence="3 8" id="KW-0347">Helicase</keyword>
<evidence type="ECO:0000259" key="7">
    <source>
        <dbReference type="PROSITE" id="PS51194"/>
    </source>
</evidence>
<dbReference type="Pfam" id="PF07717">
    <property type="entry name" value="OB_NTP_bind"/>
    <property type="match status" value="1"/>
</dbReference>
<evidence type="ECO:0000259" key="6">
    <source>
        <dbReference type="PROSITE" id="PS51192"/>
    </source>
</evidence>
<dbReference type="GO" id="GO:0016787">
    <property type="term" value="F:hydrolase activity"/>
    <property type="evidence" value="ECO:0007669"/>
    <property type="project" value="UniProtKB-KW"/>
</dbReference>
<sequence length="1189" mass="137276">MSDHRQHREYDKRKDSDRDRHYHHHRKHKGKDKRDTDKYERDMDHRAKDKFYHGKKYRYEKNDFKHGENSASDCHTSSLHQDTRKYHSSHESKQPNETDQAPSKHCPLVELQFERFRRALNKLFSQFIEDEEDLWNFVKKYEQARKKKLEEEVEKKNRNETEPFYSELDIPLVYDQVHNINIDLNVKDSEMLACLEYYDDNDRRCGMTNALYEEWKLLLRTYLDFKQKEKFATLTKIRETQHSLPVAQYKQEIIDTIKRERIVIIAGDTGCGKSTQIPQYLVQAGYERIACTQPRRIACISLSKRVAYETLSQYSDTVGYQIRFEKHRRVSTKIVFITEGLLLRQVSSDSFLSSYDVLILDEIHERHLHGDFLLGVVKCLLHSSNVEMKIILMSATINIDLFHAYFDRTAKIIKVPGRLYPIQLEYHPVVDAERSKTEKLDPGPYIRILTIIDKKYPRSERGDVLVFMSGISEISSVVRAAQEYNEKVGGWIILSLHSTLSLEEQDKVFHYAPEGHRKLIVSTNIAETSVTIDGIRFVIDSGKVKEMSYDLSLRMSTLQEMWISKANAEQRKGRAGRTGPGICYRLYSESQYASFPDYATPEIRRVSIDSLLLSLVCMGLGNVRKFPFLEPPPPENIEQSVRSLVQHGAIDSSEKATSLGRFLSDLPVDIPLGKILIFGSMFHQIDTILSLTAVLSVQSPFTNRAFRDPDCETARKELESEHGDPLTVLNAYREWLEVKKDRVRSRAWCKRRGIEEQRFYEVTKLRSQFKQVLEDSGLVQSDLTAPDDSMSSRERALRHGEIKLLKALKRKQAEEAPKKRKMLKPDSTYEIEREEDGEEREGENNMDMNEVDFRLKHDPKQVQDLLSMSTARTHKDLIILKVILASGLYPQVAIADEYNTSETVKEPLFHVKDKGFVSLHPFSVFTSRSELLTLKENEIVDPPIGVQLPRHTVLGTNHQLLVYMSLLETNKPFLVNPLRLPALPTLLLFSSSIETNSDLTHLVFDSWIEVQSLPMNQTDVELCVRTGIRIRTSWTRLLDYQLKKENSRDVGLLEAALTTDLVLFMSPLSSATHFGYSLKRLLPADMKTIYRGRSSMDSELEDMGSNPFVSDYQMSRDETLGGVRVAPYLVYDCLADGGSLVLFSCPGCNLDLQLTTLEKLQHLQHCAPESGILLFFFPPLFFLNYNTIK</sequence>
<dbReference type="Pfam" id="PF00270">
    <property type="entry name" value="DEAD"/>
    <property type="match status" value="1"/>
</dbReference>
<feature type="compositionally biased region" description="Basic residues" evidence="5">
    <location>
        <begin position="21"/>
        <end position="31"/>
    </location>
</feature>
<proteinExistence type="predicted"/>
<dbReference type="Pfam" id="PF00271">
    <property type="entry name" value="Helicase_C"/>
    <property type="match status" value="1"/>
</dbReference>
<evidence type="ECO:0000256" key="2">
    <source>
        <dbReference type="ARBA" id="ARBA00022801"/>
    </source>
</evidence>
<dbReference type="InterPro" id="IPR027417">
    <property type="entry name" value="P-loop_NTPase"/>
</dbReference>
<evidence type="ECO:0000256" key="3">
    <source>
        <dbReference type="ARBA" id="ARBA00022806"/>
    </source>
</evidence>
<dbReference type="PANTHER" id="PTHR18934">
    <property type="entry name" value="ATP-DEPENDENT RNA HELICASE"/>
    <property type="match status" value="1"/>
</dbReference>
<name>A0A8D8YJY9_9HEMI</name>
<dbReference type="PROSITE" id="PS51194">
    <property type="entry name" value="HELICASE_CTER"/>
    <property type="match status" value="1"/>
</dbReference>
<feature type="domain" description="Helicase ATP-binding" evidence="6">
    <location>
        <begin position="254"/>
        <end position="415"/>
    </location>
</feature>
<evidence type="ECO:0000313" key="8">
    <source>
        <dbReference type="EMBL" id="CAG6729924.1"/>
    </source>
</evidence>
<dbReference type="InterPro" id="IPR001650">
    <property type="entry name" value="Helicase_C-like"/>
</dbReference>
<keyword evidence="1" id="KW-0547">Nucleotide-binding</keyword>
<feature type="compositionally biased region" description="Basic and acidic residues" evidence="5">
    <location>
        <begin position="32"/>
        <end position="68"/>
    </location>
</feature>
<evidence type="ECO:0000256" key="1">
    <source>
        <dbReference type="ARBA" id="ARBA00022741"/>
    </source>
</evidence>
<dbReference type="Gene3D" id="1.20.120.1080">
    <property type="match status" value="1"/>
</dbReference>
<feature type="compositionally biased region" description="Polar residues" evidence="5">
    <location>
        <begin position="69"/>
        <end position="80"/>
    </location>
</feature>
<dbReference type="SMART" id="SM00847">
    <property type="entry name" value="HA2"/>
    <property type="match status" value="1"/>
</dbReference>
<dbReference type="Pfam" id="PF21010">
    <property type="entry name" value="HA2_C"/>
    <property type="match status" value="1"/>
</dbReference>
<dbReference type="AlphaFoldDB" id="A0A8D8YJY9"/>
<dbReference type="CDD" id="cd18791">
    <property type="entry name" value="SF2_C_RHA"/>
    <property type="match status" value="1"/>
</dbReference>
<feature type="region of interest" description="Disordered" evidence="5">
    <location>
        <begin position="813"/>
        <end position="843"/>
    </location>
</feature>
<dbReference type="GO" id="GO:0003723">
    <property type="term" value="F:RNA binding"/>
    <property type="evidence" value="ECO:0007669"/>
    <property type="project" value="TreeGrafter"/>
</dbReference>
<dbReference type="EMBL" id="HBUF01380109">
    <property type="protein sequence ID" value="CAG6729924.1"/>
    <property type="molecule type" value="Transcribed_RNA"/>
</dbReference>
<evidence type="ECO:0000256" key="5">
    <source>
        <dbReference type="SAM" id="MobiDB-lite"/>
    </source>
</evidence>
<dbReference type="Gene3D" id="3.40.50.300">
    <property type="entry name" value="P-loop containing nucleotide triphosphate hydrolases"/>
    <property type="match status" value="2"/>
</dbReference>
<feature type="compositionally biased region" description="Basic and acidic residues" evidence="5">
    <location>
        <begin position="1"/>
        <end position="20"/>
    </location>
</feature>
<dbReference type="GO" id="GO:0005524">
    <property type="term" value="F:ATP binding"/>
    <property type="evidence" value="ECO:0007669"/>
    <property type="project" value="UniProtKB-KW"/>
</dbReference>
<feature type="compositionally biased region" description="Basic and acidic residues" evidence="5">
    <location>
        <begin position="81"/>
        <end position="96"/>
    </location>
</feature>
<evidence type="ECO:0000256" key="4">
    <source>
        <dbReference type="ARBA" id="ARBA00022840"/>
    </source>
</evidence>
<dbReference type="InterPro" id="IPR011709">
    <property type="entry name" value="DEAD-box_helicase_OB_fold"/>
</dbReference>